<organism evidence="1 2">
    <name type="scientific">Plasmodium falciparum RAJ116</name>
    <dbReference type="NCBI Taxonomy" id="580058"/>
    <lineage>
        <taxon>Eukaryota</taxon>
        <taxon>Sar</taxon>
        <taxon>Alveolata</taxon>
        <taxon>Apicomplexa</taxon>
        <taxon>Aconoidasida</taxon>
        <taxon>Haemosporida</taxon>
        <taxon>Plasmodiidae</taxon>
        <taxon>Plasmodium</taxon>
        <taxon>Plasmodium (Laverania)</taxon>
    </lineage>
</organism>
<reference evidence="2" key="1">
    <citation type="submission" date="2015-07" db="EMBL/GenBank/DDBJ databases">
        <title>Annotation of Plasmodium falciparum RAJ116.</title>
        <authorList>
            <consortium name="The Broad Institute Genome Sequencing Platform"/>
            <person name="Volkman S.K."/>
            <person name="Neafsey D.E."/>
            <person name="Dash A.P."/>
            <person name="Chitnis C.E."/>
            <person name="Hartl D.L."/>
            <person name="Young S.K."/>
            <person name="Zeng Q."/>
            <person name="Koehrsen M."/>
            <person name="Alvarado L."/>
            <person name="Berlin A."/>
            <person name="Borenstein D."/>
            <person name="Chapman S.B."/>
            <person name="Chen Z."/>
            <person name="Engels R."/>
            <person name="Freedman E."/>
            <person name="Gellesch M."/>
            <person name="Goldberg J."/>
            <person name="Griggs A."/>
            <person name="Gujja S."/>
            <person name="Heilman E.R."/>
            <person name="Heiman D.I."/>
            <person name="Howarth C."/>
            <person name="Jen D."/>
            <person name="Larson L."/>
            <person name="Mehta T."/>
            <person name="Neiman D."/>
            <person name="Park D."/>
            <person name="Pearson M."/>
            <person name="Roberts A."/>
            <person name="Saif S."/>
            <person name="Shea T."/>
            <person name="Shenoy N."/>
            <person name="Sisk P."/>
            <person name="Stolte C."/>
            <person name="Sykes S."/>
            <person name="Walk T."/>
            <person name="White J."/>
            <person name="Yandava C."/>
            <person name="Haas B."/>
            <person name="Henn M.R."/>
            <person name="Nusbaum C."/>
            <person name="Birren B."/>
        </authorList>
    </citation>
    <scope>NUCLEOTIDE SEQUENCE [LARGE SCALE GENOMIC DNA]</scope>
    <source>
        <strain evidence="2">RAJ116</strain>
    </source>
</reference>
<dbReference type="Proteomes" id="UP000054566">
    <property type="component" value="Unassembled WGS sequence"/>
</dbReference>
<proteinExistence type="predicted"/>
<sequence>MIKNIVNQFIKIYGQEYLGEWDAIQNLTINSVTSPEIILKNVPFPEKFFELADLPLEIIYSNIKNVRIKFLWPSIFSSNISPINIYANDATDIFLSYPSIWNTICNTNKTLNTQYEVKKKKLRKWDSVNISKEKKEENFLKALPIKLINSLRIFAENIKIIFFDNHIHTKPFTLEFFVKCFKIDELSKYKLKLNEEEKKNIKKNLLINIWIRLIGIHMIYKEYRKKINYNKRVKKENEEKGMTNVFSPACLENYSAEEPKFA</sequence>
<protein>
    <submittedName>
        <fullName evidence="1">Uncharacterized protein</fullName>
    </submittedName>
</protein>
<gene>
    <name evidence="1" type="ORF">PFLG_00202</name>
</gene>
<evidence type="ECO:0000313" key="1">
    <source>
        <dbReference type="EMBL" id="KNC35213.1"/>
    </source>
</evidence>
<reference evidence="2" key="2">
    <citation type="submission" date="2015-07" db="EMBL/GenBank/DDBJ databases">
        <title>The genome sequence of Plasmodium falciparum RAJ116.</title>
        <authorList>
            <consortium name="The Broad Institute Genome Sequencing Platform"/>
            <person name="Volkman S.K."/>
            <person name="Neafsey D.E."/>
            <person name="Dash A.P."/>
            <person name="Chitnis C.E."/>
            <person name="Hartl D.L."/>
            <person name="Young S.K."/>
            <person name="Kodira C.D."/>
            <person name="Zeng Q."/>
            <person name="Koehrsen M."/>
            <person name="Godfrey P."/>
            <person name="Alvarado L."/>
            <person name="Berlin A."/>
            <person name="Borenstein D."/>
            <person name="Chen Z."/>
            <person name="Engels R."/>
            <person name="Freedman E."/>
            <person name="Gellesch M."/>
            <person name="Goldberg J."/>
            <person name="Griggs A."/>
            <person name="Gujja S."/>
            <person name="Heiman D."/>
            <person name="Hepburn T."/>
            <person name="Howarth C."/>
            <person name="Jen D."/>
            <person name="Larson L."/>
            <person name="Lewis B."/>
            <person name="Mehta T."/>
            <person name="Park D."/>
            <person name="Pearson M."/>
            <person name="Roberts A."/>
            <person name="Saif S."/>
            <person name="Shea T."/>
            <person name="Shenoy N."/>
            <person name="Sisk P."/>
            <person name="Stolte C."/>
            <person name="Sykes S."/>
            <person name="Walk T."/>
            <person name="White J."/>
            <person name="Yandava C."/>
            <person name="Wirth D.F."/>
            <person name="Nusbaum C."/>
            <person name="Birren B."/>
        </authorList>
    </citation>
    <scope>NUCLEOTIDE SEQUENCE [LARGE SCALE GENOMIC DNA]</scope>
    <source>
        <strain evidence="2">RAJ116</strain>
    </source>
</reference>
<evidence type="ECO:0000313" key="2">
    <source>
        <dbReference type="Proteomes" id="UP000054566"/>
    </source>
</evidence>
<accession>A0A0L0CSB6</accession>
<dbReference type="AlphaFoldDB" id="A0A0L0CSB6"/>
<name>A0A0L0CSB6_PLAFA</name>
<dbReference type="OrthoDB" id="383349at2759"/>
<dbReference type="EMBL" id="GG663787">
    <property type="protein sequence ID" value="KNC35213.1"/>
    <property type="molecule type" value="Genomic_DNA"/>
</dbReference>